<dbReference type="InterPro" id="IPR013087">
    <property type="entry name" value="Znf_C2H2_type"/>
</dbReference>
<proteinExistence type="predicted"/>
<dbReference type="HOGENOM" id="CLU_126337_0_1_1"/>
<keyword evidence="1" id="KW-0479">Metal-binding</keyword>
<evidence type="ECO:0000259" key="2">
    <source>
        <dbReference type="PROSITE" id="PS50157"/>
    </source>
</evidence>
<keyword evidence="1" id="KW-0863">Zinc-finger</keyword>
<reference evidence="4" key="2">
    <citation type="submission" date="2015-01" db="EMBL/GenBank/DDBJ databases">
        <title>Evolutionary Origins and Diversification of the Mycorrhizal Mutualists.</title>
        <authorList>
            <consortium name="DOE Joint Genome Institute"/>
            <consortium name="Mycorrhizal Genomics Consortium"/>
            <person name="Kohler A."/>
            <person name="Kuo A."/>
            <person name="Nagy L.G."/>
            <person name="Floudas D."/>
            <person name="Copeland A."/>
            <person name="Barry K.W."/>
            <person name="Cichocki N."/>
            <person name="Veneault-Fourrey C."/>
            <person name="LaButti K."/>
            <person name="Lindquist E.A."/>
            <person name="Lipzen A."/>
            <person name="Lundell T."/>
            <person name="Morin E."/>
            <person name="Murat C."/>
            <person name="Riley R."/>
            <person name="Ohm R."/>
            <person name="Sun H."/>
            <person name="Tunlid A."/>
            <person name="Henrissat B."/>
            <person name="Grigoriev I.V."/>
            <person name="Hibbett D.S."/>
            <person name="Martin F."/>
        </authorList>
    </citation>
    <scope>NUCLEOTIDE SEQUENCE [LARGE SCALE GENOMIC DNA]</scope>
    <source>
        <strain evidence="4">UH-Slu-Lm8-n1</strain>
    </source>
</reference>
<dbReference type="STRING" id="930992.A0A0D0AS86"/>
<evidence type="ECO:0000313" key="3">
    <source>
        <dbReference type="EMBL" id="KIK37112.1"/>
    </source>
</evidence>
<gene>
    <name evidence="3" type="ORF">CY34DRAFT_93300</name>
</gene>
<dbReference type="InterPro" id="IPR036236">
    <property type="entry name" value="Znf_C2H2_sf"/>
</dbReference>
<sequence length="91" mass="10658">CLWVGPDGFHCDDFFRGYQLSAHIREAHGVQGSDKDYVTCKWRSCNRKLNKEHLLRHMESHLGIAYSCDTCRSAFSRRATLNRHKKTCFRP</sequence>
<dbReference type="PROSITE" id="PS50157">
    <property type="entry name" value="ZINC_FINGER_C2H2_2"/>
    <property type="match status" value="1"/>
</dbReference>
<dbReference type="AlphaFoldDB" id="A0A0D0AS86"/>
<dbReference type="Gene3D" id="3.30.160.60">
    <property type="entry name" value="Classic Zinc Finger"/>
    <property type="match status" value="2"/>
</dbReference>
<keyword evidence="1" id="KW-0862">Zinc</keyword>
<feature type="domain" description="C2H2-type" evidence="2">
    <location>
        <begin position="66"/>
        <end position="87"/>
    </location>
</feature>
<reference evidence="3 4" key="1">
    <citation type="submission" date="2014-04" db="EMBL/GenBank/DDBJ databases">
        <authorList>
            <consortium name="DOE Joint Genome Institute"/>
            <person name="Kuo A."/>
            <person name="Ruytinx J."/>
            <person name="Rineau F."/>
            <person name="Colpaert J."/>
            <person name="Kohler A."/>
            <person name="Nagy L.G."/>
            <person name="Floudas D."/>
            <person name="Copeland A."/>
            <person name="Barry K.W."/>
            <person name="Cichocki N."/>
            <person name="Veneault-Fourrey C."/>
            <person name="LaButti K."/>
            <person name="Lindquist E.A."/>
            <person name="Lipzen A."/>
            <person name="Lundell T."/>
            <person name="Morin E."/>
            <person name="Murat C."/>
            <person name="Sun H."/>
            <person name="Tunlid A."/>
            <person name="Henrissat B."/>
            <person name="Grigoriev I.V."/>
            <person name="Hibbett D.S."/>
            <person name="Martin F."/>
            <person name="Nordberg H.P."/>
            <person name="Cantor M.N."/>
            <person name="Hua S.X."/>
        </authorList>
    </citation>
    <scope>NUCLEOTIDE SEQUENCE [LARGE SCALE GENOMIC DNA]</scope>
    <source>
        <strain evidence="3 4">UH-Slu-Lm8-n1</strain>
    </source>
</reference>
<feature type="non-terminal residue" evidence="3">
    <location>
        <position position="1"/>
    </location>
</feature>
<organism evidence="3 4">
    <name type="scientific">Suillus luteus UH-Slu-Lm8-n1</name>
    <dbReference type="NCBI Taxonomy" id="930992"/>
    <lineage>
        <taxon>Eukaryota</taxon>
        <taxon>Fungi</taxon>
        <taxon>Dikarya</taxon>
        <taxon>Basidiomycota</taxon>
        <taxon>Agaricomycotina</taxon>
        <taxon>Agaricomycetes</taxon>
        <taxon>Agaricomycetidae</taxon>
        <taxon>Boletales</taxon>
        <taxon>Suillineae</taxon>
        <taxon>Suillaceae</taxon>
        <taxon>Suillus</taxon>
    </lineage>
</organism>
<keyword evidence="4" id="KW-1185">Reference proteome</keyword>
<name>A0A0D0AS86_9AGAM</name>
<evidence type="ECO:0000313" key="4">
    <source>
        <dbReference type="Proteomes" id="UP000054485"/>
    </source>
</evidence>
<dbReference type="InParanoid" id="A0A0D0AS86"/>
<dbReference type="GO" id="GO:0008270">
    <property type="term" value="F:zinc ion binding"/>
    <property type="evidence" value="ECO:0007669"/>
    <property type="project" value="UniProtKB-KW"/>
</dbReference>
<dbReference type="OrthoDB" id="2647604at2759"/>
<dbReference type="Proteomes" id="UP000054485">
    <property type="component" value="Unassembled WGS sequence"/>
</dbReference>
<dbReference type="SUPFAM" id="SSF57667">
    <property type="entry name" value="beta-beta-alpha zinc fingers"/>
    <property type="match status" value="1"/>
</dbReference>
<evidence type="ECO:0000256" key="1">
    <source>
        <dbReference type="PROSITE-ProRule" id="PRU00042"/>
    </source>
</evidence>
<protein>
    <submittedName>
        <fullName evidence="3">Unplaced genomic scaffold CY34scaffold_344, whole genome shotgun sequence</fullName>
    </submittedName>
</protein>
<accession>A0A0D0AS86</accession>
<dbReference type="EMBL" id="KN835475">
    <property type="protein sequence ID" value="KIK37112.1"/>
    <property type="molecule type" value="Genomic_DNA"/>
</dbReference>